<dbReference type="InterPro" id="IPR003343">
    <property type="entry name" value="Big_2"/>
</dbReference>
<feature type="domain" description="BIG2" evidence="8">
    <location>
        <begin position="753"/>
        <end position="829"/>
    </location>
</feature>
<dbReference type="GO" id="GO:0016998">
    <property type="term" value="P:cell wall macromolecule catabolic process"/>
    <property type="evidence" value="ECO:0007669"/>
    <property type="project" value="InterPro"/>
</dbReference>
<dbReference type="SMART" id="SM00635">
    <property type="entry name" value="BID_2"/>
    <property type="match status" value="5"/>
</dbReference>
<keyword evidence="7" id="KW-1133">Transmembrane helix</keyword>
<feature type="compositionally biased region" description="Basic and acidic residues" evidence="6">
    <location>
        <begin position="80"/>
        <end position="120"/>
    </location>
</feature>
<dbReference type="PROSITE" id="PS51904">
    <property type="entry name" value="GLYCOSYL_HYDROL_F25_2"/>
    <property type="match status" value="1"/>
</dbReference>
<evidence type="ECO:0000313" key="10">
    <source>
        <dbReference type="Proteomes" id="UP000824007"/>
    </source>
</evidence>
<dbReference type="SMART" id="SM00641">
    <property type="entry name" value="Glyco_25"/>
    <property type="match status" value="1"/>
</dbReference>
<dbReference type="Gene3D" id="2.60.40.1080">
    <property type="match status" value="5"/>
</dbReference>
<reference evidence="9" key="2">
    <citation type="submission" date="2021-04" db="EMBL/GenBank/DDBJ databases">
        <authorList>
            <person name="Gilroy R."/>
        </authorList>
    </citation>
    <scope>NUCLEOTIDE SEQUENCE</scope>
    <source>
        <strain evidence="9">ChiSxjej3B15-24422</strain>
    </source>
</reference>
<dbReference type="InterPro" id="IPR018077">
    <property type="entry name" value="Glyco_hydro_fam25_subgr"/>
</dbReference>
<dbReference type="Proteomes" id="UP000824007">
    <property type="component" value="Unassembled WGS sequence"/>
</dbReference>
<feature type="domain" description="BIG2" evidence="8">
    <location>
        <begin position="672"/>
        <end position="747"/>
    </location>
</feature>
<dbReference type="InterPro" id="IPR002053">
    <property type="entry name" value="Glyco_hydro_25"/>
</dbReference>
<protein>
    <submittedName>
        <fullName evidence="9">Ig-like domain-containing protein</fullName>
    </submittedName>
</protein>
<evidence type="ECO:0000256" key="4">
    <source>
        <dbReference type="ARBA" id="ARBA00023295"/>
    </source>
</evidence>
<evidence type="ECO:0000256" key="6">
    <source>
        <dbReference type="SAM" id="MobiDB-lite"/>
    </source>
</evidence>
<feature type="compositionally biased region" description="Acidic residues" evidence="6">
    <location>
        <begin position="24"/>
        <end position="33"/>
    </location>
</feature>
<dbReference type="CDD" id="cd06414">
    <property type="entry name" value="GH25_LytC-like"/>
    <property type="match status" value="1"/>
</dbReference>
<feature type="region of interest" description="Disordered" evidence="6">
    <location>
        <begin position="470"/>
        <end position="546"/>
    </location>
</feature>
<dbReference type="SUPFAM" id="SSF51445">
    <property type="entry name" value="(Trans)glycosidases"/>
    <property type="match status" value="1"/>
</dbReference>
<keyword evidence="7" id="KW-0472">Membrane</keyword>
<dbReference type="SUPFAM" id="SSF69360">
    <property type="entry name" value="Cell wall binding repeat"/>
    <property type="match status" value="1"/>
</dbReference>
<feature type="compositionally biased region" description="Basic and acidic residues" evidence="6">
    <location>
        <begin position="176"/>
        <end position="188"/>
    </location>
</feature>
<organism evidence="9 10">
    <name type="scientific">Candidatus Eisenbergiella pullistercoris</name>
    <dbReference type="NCBI Taxonomy" id="2838555"/>
    <lineage>
        <taxon>Bacteria</taxon>
        <taxon>Bacillati</taxon>
        <taxon>Bacillota</taxon>
        <taxon>Clostridia</taxon>
        <taxon>Lachnospirales</taxon>
        <taxon>Lachnospiraceae</taxon>
        <taxon>Eisenbergiella</taxon>
    </lineage>
</organism>
<feature type="transmembrane region" description="Helical" evidence="7">
    <location>
        <begin position="210"/>
        <end position="230"/>
    </location>
</feature>
<comment type="similarity">
    <text evidence="1">Belongs to the glycosyl hydrolase 25 family.</text>
</comment>
<reference evidence="9" key="1">
    <citation type="journal article" date="2021" name="PeerJ">
        <title>Extensive microbial diversity within the chicken gut microbiome revealed by metagenomics and culture.</title>
        <authorList>
            <person name="Gilroy R."/>
            <person name="Ravi A."/>
            <person name="Getino M."/>
            <person name="Pursley I."/>
            <person name="Horton D.L."/>
            <person name="Alikhan N.F."/>
            <person name="Baker D."/>
            <person name="Gharbi K."/>
            <person name="Hall N."/>
            <person name="Watson M."/>
            <person name="Adriaenssens E.M."/>
            <person name="Foster-Nyarko E."/>
            <person name="Jarju S."/>
            <person name="Secka A."/>
            <person name="Antonio M."/>
            <person name="Oren A."/>
            <person name="Chaudhuri R.R."/>
            <person name="La Ragione R."/>
            <person name="Hildebrand F."/>
            <person name="Pallen M.J."/>
        </authorList>
    </citation>
    <scope>NUCLEOTIDE SEQUENCE</scope>
    <source>
        <strain evidence="9">ChiSxjej3B15-24422</strain>
    </source>
</reference>
<evidence type="ECO:0000259" key="8">
    <source>
        <dbReference type="SMART" id="SM00635"/>
    </source>
</evidence>
<sequence>MSDGSRETGNMSKNTDDLQRAFEEGWEISEDDFMETKDLAETAAQLQMAAPSGDADEYEEYEEDPEEEYEEDPEEEYEDWSDRRRESVSASFREETARGENSRRTAGKRRPEAAEKESRRASSAHRGNHEAPPVRRQGRAVSSVRRQNRPVSSVRGEDRQASADRRGKRQTPPARRTGEARGRADAGRRRGRKENAFLTFLKGLSAMDRVIGLTGAAVCLFAAFTFTIVLSARTRERQVEAFSQVGEELAQISVADESTFLAVADGLLARQQAAAVVEPEYEEKDVTSDVQVGLNMTSVEKDLKIKFVNRGTGKLIPYVAFEAKITGPEQTWNKTDDDEDGIIYLTGIPGGDYTVEVTGPEDLEGYVLPDGAQSVTVKNQISYEKIDVSDEIKSESEVNAAAEDTEIKTEVESVLQDTVEWVESTRTPIGAEGSLYIEVKKADIPDPSLSASLSFALFAGVKEDGIQLLTEPSESTEPSSEETGGEEGGTPPSESTDPEPETVAVTGVSASPDSLSGTVGGSGKIDVTVSPDNASDRSVSFSSDNGGVASVDGSGNVSYKGAGSAVITVKTSDGGYTDTVSVSVSEAEKKVESVSISGDSTVTVGGSISLSASVSPSDASYDGISWSSSNTGIATVDNGKVTGAAAGRATITAEAGGVKATKEIEVKAAEVTLTGLQISGSSGAKKGENVQLTVTAQPAGADASVTWSSSDSGVASVDGNGRVTCIAPGTATITAVSQKNSGIKASITFTVTADASNSVTLNEMKITAGQTKAADVKITGSVSSSSFSIADTKYATVDENGNVKAIRAGSTELTVKVTFSDGSTQTKTAKLTVEAAEVKGITLDKTKVTLKVGESLKLNPAIDTTGYTGCLWYTSDSSIVTVTEHGNGTITAVKAGKATITACSSEDTSKKAACEVTVTGGKAEEDTKTLLKDKDGRQLFIKKDGAYVEAVVADYFKYDVFYRLNDNVEYKYTGWQTIDGKRYYFDKNGNKVTGKQVIQGVQYDFGADGALSSGSGVLGIDVSRHNGSIDWEKVKNSGVSFVIIRCGYRGSATGVMVEDSKFRSNIQGAAAAGLKVGVYYFSQAVNRVEAVEEASAALDIISGYKISYPVFIDVEAAGGRADGISNAARTEVVQAFCETIRDSGYTAGIYANKNWLGSKMNTGSFGGYNIWLAQYAAAPTYNGRYELWQYSSTGKIDGISGNVDLNISYLGY</sequence>
<feature type="domain" description="BIG2" evidence="8">
    <location>
        <begin position="837"/>
        <end position="915"/>
    </location>
</feature>
<dbReference type="GO" id="GO:0009253">
    <property type="term" value="P:peptidoglycan catabolic process"/>
    <property type="evidence" value="ECO:0007669"/>
    <property type="project" value="InterPro"/>
</dbReference>
<dbReference type="GO" id="GO:0003796">
    <property type="term" value="F:lysozyme activity"/>
    <property type="evidence" value="ECO:0007669"/>
    <property type="project" value="InterPro"/>
</dbReference>
<dbReference type="Gene3D" id="2.10.270.10">
    <property type="entry name" value="Cholin Binding"/>
    <property type="match status" value="1"/>
</dbReference>
<dbReference type="GO" id="GO:0016052">
    <property type="term" value="P:carbohydrate catabolic process"/>
    <property type="evidence" value="ECO:0007669"/>
    <property type="project" value="TreeGrafter"/>
</dbReference>
<feature type="repeat" description="Cell wall-binding" evidence="5">
    <location>
        <begin position="972"/>
        <end position="991"/>
    </location>
</feature>
<comment type="caution">
    <text evidence="9">The sequence shown here is derived from an EMBL/GenBank/DDBJ whole genome shotgun (WGS) entry which is preliminary data.</text>
</comment>
<evidence type="ECO:0000256" key="1">
    <source>
        <dbReference type="ARBA" id="ARBA00010646"/>
    </source>
</evidence>
<dbReference type="InterPro" id="IPR008964">
    <property type="entry name" value="Invasin/intimin_cell_adhesion"/>
</dbReference>
<feature type="compositionally biased region" description="Basic and acidic residues" evidence="6">
    <location>
        <begin position="14"/>
        <end position="23"/>
    </location>
</feature>
<dbReference type="PANTHER" id="PTHR34135">
    <property type="entry name" value="LYSOZYME"/>
    <property type="match status" value="1"/>
</dbReference>
<evidence type="ECO:0000256" key="5">
    <source>
        <dbReference type="PROSITE-ProRule" id="PRU00591"/>
    </source>
</evidence>
<dbReference type="Pfam" id="PF01183">
    <property type="entry name" value="Glyco_hydro_25"/>
    <property type="match status" value="1"/>
</dbReference>
<dbReference type="EMBL" id="DXDD01000064">
    <property type="protein sequence ID" value="HIY59998.1"/>
    <property type="molecule type" value="Genomic_DNA"/>
</dbReference>
<evidence type="ECO:0000256" key="7">
    <source>
        <dbReference type="SAM" id="Phobius"/>
    </source>
</evidence>
<keyword evidence="4" id="KW-0326">Glycosidase</keyword>
<evidence type="ECO:0000256" key="2">
    <source>
        <dbReference type="ARBA" id="ARBA00022737"/>
    </source>
</evidence>
<keyword evidence="2" id="KW-0677">Repeat</keyword>
<evidence type="ECO:0000256" key="3">
    <source>
        <dbReference type="ARBA" id="ARBA00022801"/>
    </source>
</evidence>
<feature type="compositionally biased region" description="Acidic residues" evidence="6">
    <location>
        <begin position="54"/>
        <end position="79"/>
    </location>
</feature>
<feature type="compositionally biased region" description="Basic and acidic residues" evidence="6">
    <location>
        <begin position="155"/>
        <end position="165"/>
    </location>
</feature>
<keyword evidence="3" id="KW-0378">Hydrolase</keyword>
<dbReference type="SUPFAM" id="SSF49373">
    <property type="entry name" value="Invasin/intimin cell-adhesion fragments"/>
    <property type="match status" value="4"/>
</dbReference>
<feature type="compositionally biased region" description="Polar residues" evidence="6">
    <location>
        <begin position="530"/>
        <end position="545"/>
    </location>
</feature>
<feature type="domain" description="BIG2" evidence="8">
    <location>
        <begin position="590"/>
        <end position="665"/>
    </location>
</feature>
<keyword evidence="7" id="KW-0812">Transmembrane</keyword>
<feature type="domain" description="BIG2" evidence="8">
    <location>
        <begin position="504"/>
        <end position="581"/>
    </location>
</feature>
<gene>
    <name evidence="9" type="ORF">H9831_04860</name>
</gene>
<dbReference type="InterPro" id="IPR018337">
    <property type="entry name" value="Cell_wall/Cho-bd_repeat"/>
</dbReference>
<dbReference type="PANTHER" id="PTHR34135:SF2">
    <property type="entry name" value="LYSOZYME"/>
    <property type="match status" value="1"/>
</dbReference>
<evidence type="ECO:0000313" key="9">
    <source>
        <dbReference type="EMBL" id="HIY59998.1"/>
    </source>
</evidence>
<dbReference type="AlphaFoldDB" id="A0A9D1YNH8"/>
<name>A0A9D1YNH8_9FIRM</name>
<accession>A0A9D1YNH8</accession>
<dbReference type="InterPro" id="IPR017853">
    <property type="entry name" value="GH"/>
</dbReference>
<proteinExistence type="inferred from homology"/>
<feature type="region of interest" description="Disordered" evidence="6">
    <location>
        <begin position="1"/>
        <end position="189"/>
    </location>
</feature>
<feature type="compositionally biased region" description="Polar residues" evidence="6">
    <location>
        <begin position="508"/>
        <end position="517"/>
    </location>
</feature>
<dbReference type="Gene3D" id="3.20.20.80">
    <property type="entry name" value="Glycosidases"/>
    <property type="match status" value="1"/>
</dbReference>
<dbReference type="Pfam" id="PF19127">
    <property type="entry name" value="Choline_bind_3"/>
    <property type="match status" value="1"/>
</dbReference>
<dbReference type="Pfam" id="PF02368">
    <property type="entry name" value="Big_2"/>
    <property type="match status" value="4"/>
</dbReference>
<dbReference type="PROSITE" id="PS51170">
    <property type="entry name" value="CW"/>
    <property type="match status" value="1"/>
</dbReference>